<reference evidence="17" key="1">
    <citation type="submission" date="2018-09" db="EMBL/GenBank/DDBJ databases">
        <authorList>
            <person name="Livingstone P.G."/>
            <person name="Whitworth D.E."/>
        </authorList>
    </citation>
    <scope>NUCLEOTIDE SEQUENCE [LARGE SCALE GENOMIC DNA]</scope>
    <source>
        <strain evidence="17">CA051B</strain>
    </source>
</reference>
<feature type="region of interest" description="Disordered" evidence="12">
    <location>
        <begin position="322"/>
        <end position="342"/>
    </location>
</feature>
<evidence type="ECO:0000256" key="9">
    <source>
        <dbReference type="ARBA" id="ARBA00023237"/>
    </source>
</evidence>
<accession>A0A3A8PE51</accession>
<dbReference type="PANTHER" id="PTHR30069:SF29">
    <property type="entry name" value="HEMOGLOBIN AND HEMOGLOBIN-HAPTOGLOBIN-BINDING PROTEIN 1-RELATED"/>
    <property type="match status" value="1"/>
</dbReference>
<dbReference type="SUPFAM" id="SSF56935">
    <property type="entry name" value="Porins"/>
    <property type="match status" value="1"/>
</dbReference>
<comment type="caution">
    <text evidence="16">The sequence shown here is derived from an EMBL/GenBank/DDBJ whole genome shotgun (WGS) entry which is preliminary data.</text>
</comment>
<dbReference type="RefSeq" id="WP_120645827.1">
    <property type="nucleotide sequence ID" value="NZ_RAWB01000295.1"/>
</dbReference>
<dbReference type="Pfam" id="PF00593">
    <property type="entry name" value="TonB_dep_Rec_b-barrel"/>
    <property type="match status" value="1"/>
</dbReference>
<feature type="domain" description="TonB-dependent receptor-like beta-barrel" evidence="14">
    <location>
        <begin position="222"/>
        <end position="653"/>
    </location>
</feature>
<evidence type="ECO:0000256" key="8">
    <source>
        <dbReference type="ARBA" id="ARBA00023170"/>
    </source>
</evidence>
<dbReference type="InterPro" id="IPR000531">
    <property type="entry name" value="Beta-barrel_TonB"/>
</dbReference>
<evidence type="ECO:0000256" key="2">
    <source>
        <dbReference type="ARBA" id="ARBA00022448"/>
    </source>
</evidence>
<dbReference type="InterPro" id="IPR012910">
    <property type="entry name" value="Plug_dom"/>
</dbReference>
<keyword evidence="9 10" id="KW-0998">Cell outer membrane</keyword>
<feature type="compositionally biased region" description="Polar residues" evidence="12">
    <location>
        <begin position="328"/>
        <end position="342"/>
    </location>
</feature>
<dbReference type="EMBL" id="RAWB01000295">
    <property type="protein sequence ID" value="RKH54623.1"/>
    <property type="molecule type" value="Genomic_DNA"/>
</dbReference>
<gene>
    <name evidence="16" type="ORF">D7V93_25230</name>
</gene>
<keyword evidence="6 11" id="KW-0798">TonB box</keyword>
<proteinExistence type="inferred from homology"/>
<evidence type="ECO:0000256" key="5">
    <source>
        <dbReference type="ARBA" id="ARBA00022729"/>
    </source>
</evidence>
<sequence length="703" mass="75168">MTKARQLMRGGALVLTWACATALAQETPPAEQAAPPVRETVVQGVTRAPDRPREDEAASASTITENRTPRSGESVPQLLSELPGVSVTQLGGLGSQASISIRGSTPSQVSVYVDGVPLNSMTGGGVDLGALPLGDVERIEVYRGMSPIGFGESGLGGVVSITTRVPTEDTLSLDVGGGSFGTWSAGAAGSAVMKPVRLYGGVHVMGARGDFGYFSDNGTAFDPSDDRNVQRQNNDFRQVDGLVRGVLTLSRRREVRASLSLFARNQGVPGLGIYDTRESDLSTLRLLGSASYESREDLGPGGRLRAQFYTLLTEQRFRDPLGEVAPIPTSSRDTTTTLGSTLRASQPFGPRLRFTGLLDGRYESSKPRDLLEGRASGTPSSRLFGAAGIEANVWFPSLKLDVMPSARLEVARDVVSGRDPFGQPVPEQPPITRTFPVLRLALIARPSEQLAMRANLGRYARLPSSTELYGNTGFLLGNPKLQPESGFNADLGTTLARPLGPLHVNLDAAVFGALVDDLIQFQQNAQGQARAINIGQARILGTELSVSVSAYRHLSLRAQGTFTDALDTSNVAASRDRQLPLRPRFQTYSRLELEKLPLGRFRVGAYVDGHFTGGNYLDPANLVRVSSRLLFGAGGSISFEPQRLRLVLSAQNLGNSRVNDLVGFPLPGRAFFATLSWSPPLHSQSKAERDASSNEEALVPSVS</sequence>
<dbReference type="Gene3D" id="2.170.130.10">
    <property type="entry name" value="TonB-dependent receptor, plug domain"/>
    <property type="match status" value="1"/>
</dbReference>
<evidence type="ECO:0000256" key="11">
    <source>
        <dbReference type="RuleBase" id="RU003357"/>
    </source>
</evidence>
<evidence type="ECO:0000259" key="14">
    <source>
        <dbReference type="Pfam" id="PF00593"/>
    </source>
</evidence>
<evidence type="ECO:0000313" key="17">
    <source>
        <dbReference type="Proteomes" id="UP000272888"/>
    </source>
</evidence>
<feature type="region of interest" description="Disordered" evidence="12">
    <location>
        <begin position="682"/>
        <end position="703"/>
    </location>
</feature>
<evidence type="ECO:0000313" key="16">
    <source>
        <dbReference type="EMBL" id="RKH54623.1"/>
    </source>
</evidence>
<evidence type="ECO:0000256" key="7">
    <source>
        <dbReference type="ARBA" id="ARBA00023136"/>
    </source>
</evidence>
<dbReference type="Gene3D" id="2.40.170.20">
    <property type="entry name" value="TonB-dependent receptor, beta-barrel domain"/>
    <property type="match status" value="1"/>
</dbReference>
<dbReference type="Proteomes" id="UP000272888">
    <property type="component" value="Unassembled WGS sequence"/>
</dbReference>
<dbReference type="PROSITE" id="PS52016">
    <property type="entry name" value="TONB_DEPENDENT_REC_3"/>
    <property type="match status" value="1"/>
</dbReference>
<protein>
    <submittedName>
        <fullName evidence="16">TonB-dependent receptor</fullName>
    </submittedName>
</protein>
<comment type="similarity">
    <text evidence="10 11">Belongs to the TonB-dependent receptor family.</text>
</comment>
<feature type="compositionally biased region" description="Polar residues" evidence="12">
    <location>
        <begin position="59"/>
        <end position="71"/>
    </location>
</feature>
<keyword evidence="7 10" id="KW-0472">Membrane</keyword>
<dbReference type="AlphaFoldDB" id="A0A3A8PE51"/>
<evidence type="ECO:0000256" key="12">
    <source>
        <dbReference type="SAM" id="MobiDB-lite"/>
    </source>
</evidence>
<keyword evidence="8 16" id="KW-0675">Receptor</keyword>
<evidence type="ECO:0000256" key="10">
    <source>
        <dbReference type="PROSITE-ProRule" id="PRU01360"/>
    </source>
</evidence>
<dbReference type="PANTHER" id="PTHR30069">
    <property type="entry name" value="TONB-DEPENDENT OUTER MEMBRANE RECEPTOR"/>
    <property type="match status" value="1"/>
</dbReference>
<feature type="domain" description="TonB-dependent receptor plug" evidence="15">
    <location>
        <begin position="54"/>
        <end position="158"/>
    </location>
</feature>
<name>A0A3A8PE51_9BACT</name>
<organism evidence="16 17">
    <name type="scientific">Corallococcus llansteffanensis</name>
    <dbReference type="NCBI Taxonomy" id="2316731"/>
    <lineage>
        <taxon>Bacteria</taxon>
        <taxon>Pseudomonadati</taxon>
        <taxon>Myxococcota</taxon>
        <taxon>Myxococcia</taxon>
        <taxon>Myxococcales</taxon>
        <taxon>Cystobacterineae</taxon>
        <taxon>Myxococcaceae</taxon>
        <taxon>Corallococcus</taxon>
    </lineage>
</organism>
<keyword evidence="4 10" id="KW-0812">Transmembrane</keyword>
<keyword evidence="2 10" id="KW-0813">Transport</keyword>
<dbReference type="InterPro" id="IPR039426">
    <property type="entry name" value="TonB-dep_rcpt-like"/>
</dbReference>
<feature type="signal peptide" evidence="13">
    <location>
        <begin position="1"/>
        <end position="24"/>
    </location>
</feature>
<dbReference type="Pfam" id="PF07715">
    <property type="entry name" value="Plug"/>
    <property type="match status" value="1"/>
</dbReference>
<dbReference type="GO" id="GO:0044718">
    <property type="term" value="P:siderophore transmembrane transport"/>
    <property type="evidence" value="ECO:0007669"/>
    <property type="project" value="TreeGrafter"/>
</dbReference>
<dbReference type="GO" id="GO:0015344">
    <property type="term" value="F:siderophore uptake transmembrane transporter activity"/>
    <property type="evidence" value="ECO:0007669"/>
    <property type="project" value="TreeGrafter"/>
</dbReference>
<evidence type="ECO:0000256" key="1">
    <source>
        <dbReference type="ARBA" id="ARBA00004571"/>
    </source>
</evidence>
<feature type="region of interest" description="Disordered" evidence="12">
    <location>
        <begin position="45"/>
        <end position="76"/>
    </location>
</feature>
<dbReference type="InterPro" id="IPR036942">
    <property type="entry name" value="Beta-barrel_TonB_sf"/>
</dbReference>
<keyword evidence="17" id="KW-1185">Reference proteome</keyword>
<comment type="subcellular location">
    <subcellularLocation>
        <location evidence="1 10">Cell outer membrane</location>
        <topology evidence="1 10">Multi-pass membrane protein</topology>
    </subcellularLocation>
</comment>
<feature type="chain" id="PRO_5017241611" evidence="13">
    <location>
        <begin position="25"/>
        <end position="703"/>
    </location>
</feature>
<evidence type="ECO:0000256" key="6">
    <source>
        <dbReference type="ARBA" id="ARBA00023077"/>
    </source>
</evidence>
<evidence type="ECO:0000259" key="15">
    <source>
        <dbReference type="Pfam" id="PF07715"/>
    </source>
</evidence>
<evidence type="ECO:0000256" key="13">
    <source>
        <dbReference type="SAM" id="SignalP"/>
    </source>
</evidence>
<keyword evidence="3 10" id="KW-1134">Transmembrane beta strand</keyword>
<evidence type="ECO:0000256" key="4">
    <source>
        <dbReference type="ARBA" id="ARBA00022692"/>
    </source>
</evidence>
<evidence type="ECO:0000256" key="3">
    <source>
        <dbReference type="ARBA" id="ARBA00022452"/>
    </source>
</evidence>
<dbReference type="GO" id="GO:0009279">
    <property type="term" value="C:cell outer membrane"/>
    <property type="evidence" value="ECO:0007669"/>
    <property type="project" value="UniProtKB-SubCell"/>
</dbReference>
<dbReference type="InterPro" id="IPR037066">
    <property type="entry name" value="Plug_dom_sf"/>
</dbReference>
<keyword evidence="5 13" id="KW-0732">Signal</keyword>